<evidence type="ECO:0000256" key="2">
    <source>
        <dbReference type="ARBA" id="ARBA00022898"/>
    </source>
</evidence>
<comment type="caution">
    <text evidence="6">The sequence shown here is derived from an EMBL/GenBank/DDBJ whole genome shotgun (WGS) entry which is preliminary data.</text>
</comment>
<dbReference type="PANTHER" id="PTHR43586:SF15">
    <property type="entry name" value="BLR3095 PROTEIN"/>
    <property type="match status" value="1"/>
</dbReference>
<keyword evidence="6" id="KW-0032">Aminotransferase</keyword>
<evidence type="ECO:0000256" key="4">
    <source>
        <dbReference type="RuleBase" id="RU004504"/>
    </source>
</evidence>
<feature type="domain" description="Aminotransferase class V" evidence="5">
    <location>
        <begin position="21"/>
        <end position="360"/>
    </location>
</feature>
<gene>
    <name evidence="6" type="ORF">CJ255_12185</name>
</gene>
<sequence length="382" mass="41833">MTQTDLTTYRVEFPITERYAFLSHAAVSPLNRRVVAAVQAQSELALHTPAMQMWPQVMGMMTELRERLTTLINARSSNEIVLMPNTATGLNTVAVSLPLRAGDNVLLLDGDYPANIYPWQQLAYKGVLIKMVPQHNGGLDLERLVARIDQRTRVIALSTAMFATGFRNDIAAVGQLCKEREIYFVVDGIQTLGAFPLDVQACHIDFLAAGSQKWLLSAPGAGFLYVRQERLAELEPGAYVGASSVVDGLNYLDYNLTFPPTADRFSLGTPNIYGAAALHAALGLLQEVGIERIEQQVLKLVDALINDLSERGYTFAATTTSVAQRSGIVVLNNLPDPDAACKQLEEAGIIATVRNGLRFAPHFYNTQEEIMRVGEVLDGLEP</sequence>
<dbReference type="PROSITE" id="PS00595">
    <property type="entry name" value="AA_TRANSFER_CLASS_5"/>
    <property type="match status" value="1"/>
</dbReference>
<reference evidence="7" key="1">
    <citation type="submission" date="2017-08" db="EMBL/GenBank/DDBJ databases">
        <authorList>
            <person name="Grouzdev D.S."/>
            <person name="Gaisin V.A."/>
            <person name="Rysina M.S."/>
            <person name="Gorlenko V.M."/>
        </authorList>
    </citation>
    <scope>NUCLEOTIDE SEQUENCE [LARGE SCALE GENOMIC DNA]</scope>
    <source>
        <strain evidence="7">Kir15-3F</strain>
    </source>
</reference>
<evidence type="ECO:0000259" key="5">
    <source>
        <dbReference type="Pfam" id="PF00266"/>
    </source>
</evidence>
<dbReference type="PANTHER" id="PTHR43586">
    <property type="entry name" value="CYSTEINE DESULFURASE"/>
    <property type="match status" value="1"/>
</dbReference>
<evidence type="ECO:0000256" key="3">
    <source>
        <dbReference type="RuleBase" id="RU004075"/>
    </source>
</evidence>
<dbReference type="InterPro" id="IPR015422">
    <property type="entry name" value="PyrdxlP-dep_Trfase_small"/>
</dbReference>
<comment type="similarity">
    <text evidence="3">Belongs to the class-V pyridoxal-phosphate-dependent aminotransferase family.</text>
</comment>
<evidence type="ECO:0000313" key="7">
    <source>
        <dbReference type="Proteomes" id="UP000220527"/>
    </source>
</evidence>
<dbReference type="OrthoDB" id="9804366at2"/>
<name>A0A2A6RIQ5_9CHLR</name>
<dbReference type="RefSeq" id="WP_097644380.1">
    <property type="nucleotide sequence ID" value="NZ_NQWI01000052.1"/>
</dbReference>
<comment type="cofactor">
    <cofactor evidence="1 4">
        <name>pyridoxal 5'-phosphate</name>
        <dbReference type="ChEBI" id="CHEBI:597326"/>
    </cofactor>
</comment>
<keyword evidence="6" id="KW-0808">Transferase</keyword>
<dbReference type="GO" id="GO:0008483">
    <property type="term" value="F:transaminase activity"/>
    <property type="evidence" value="ECO:0007669"/>
    <property type="project" value="UniProtKB-KW"/>
</dbReference>
<evidence type="ECO:0000313" key="6">
    <source>
        <dbReference type="EMBL" id="PDW02776.1"/>
    </source>
</evidence>
<dbReference type="AlphaFoldDB" id="A0A2A6RIQ5"/>
<evidence type="ECO:0000256" key="1">
    <source>
        <dbReference type="ARBA" id="ARBA00001933"/>
    </source>
</evidence>
<dbReference type="InterPro" id="IPR020578">
    <property type="entry name" value="Aminotrans_V_PyrdxlP_BS"/>
</dbReference>
<dbReference type="InterPro" id="IPR000192">
    <property type="entry name" value="Aminotrans_V_dom"/>
</dbReference>
<dbReference type="Proteomes" id="UP000220527">
    <property type="component" value="Unassembled WGS sequence"/>
</dbReference>
<keyword evidence="7" id="KW-1185">Reference proteome</keyword>
<dbReference type="Gene3D" id="3.90.1150.10">
    <property type="entry name" value="Aspartate Aminotransferase, domain 1"/>
    <property type="match status" value="1"/>
</dbReference>
<dbReference type="Pfam" id="PF00266">
    <property type="entry name" value="Aminotran_5"/>
    <property type="match status" value="1"/>
</dbReference>
<dbReference type="InterPro" id="IPR015424">
    <property type="entry name" value="PyrdxlP-dep_Trfase"/>
</dbReference>
<dbReference type="Gene3D" id="3.40.640.10">
    <property type="entry name" value="Type I PLP-dependent aspartate aminotransferase-like (Major domain)"/>
    <property type="match status" value="1"/>
</dbReference>
<keyword evidence="2" id="KW-0663">Pyridoxal phosphate</keyword>
<accession>A0A2A6RIQ5</accession>
<organism evidence="6 7">
    <name type="scientific">Candidatus Viridilinea mediisalina</name>
    <dbReference type="NCBI Taxonomy" id="2024553"/>
    <lineage>
        <taxon>Bacteria</taxon>
        <taxon>Bacillati</taxon>
        <taxon>Chloroflexota</taxon>
        <taxon>Chloroflexia</taxon>
        <taxon>Chloroflexales</taxon>
        <taxon>Chloroflexineae</taxon>
        <taxon>Oscillochloridaceae</taxon>
        <taxon>Candidatus Viridilinea</taxon>
    </lineage>
</organism>
<dbReference type="SUPFAM" id="SSF53383">
    <property type="entry name" value="PLP-dependent transferases"/>
    <property type="match status" value="1"/>
</dbReference>
<protein>
    <submittedName>
        <fullName evidence="6">Aminotransferase V</fullName>
    </submittedName>
</protein>
<proteinExistence type="inferred from homology"/>
<dbReference type="InterPro" id="IPR015421">
    <property type="entry name" value="PyrdxlP-dep_Trfase_major"/>
</dbReference>
<dbReference type="EMBL" id="NQWI01000052">
    <property type="protein sequence ID" value="PDW02776.1"/>
    <property type="molecule type" value="Genomic_DNA"/>
</dbReference>